<gene>
    <name evidence="1" type="ORF">ASEP1449_LOCUS4207</name>
</gene>
<reference evidence="1" key="1">
    <citation type="submission" date="2021-01" db="EMBL/GenBank/DDBJ databases">
        <authorList>
            <person name="Corre E."/>
            <person name="Pelletier E."/>
            <person name="Niang G."/>
            <person name="Scheremetjew M."/>
            <person name="Finn R."/>
            <person name="Kale V."/>
            <person name="Holt S."/>
            <person name="Cochrane G."/>
            <person name="Meng A."/>
            <person name="Brown T."/>
            <person name="Cohen L."/>
        </authorList>
    </citation>
    <scope>NUCLEOTIDE SEQUENCE</scope>
    <source>
        <strain evidence="1">CCMP2084</strain>
    </source>
</reference>
<accession>A0A7S2XKY5</accession>
<organism evidence="1">
    <name type="scientific">Attheya septentrionalis</name>
    <dbReference type="NCBI Taxonomy" id="420275"/>
    <lineage>
        <taxon>Eukaryota</taxon>
        <taxon>Sar</taxon>
        <taxon>Stramenopiles</taxon>
        <taxon>Ochrophyta</taxon>
        <taxon>Bacillariophyta</taxon>
        <taxon>Coscinodiscophyceae</taxon>
        <taxon>Chaetocerotophycidae</taxon>
        <taxon>Chaetocerotales</taxon>
        <taxon>Attheyaceae</taxon>
        <taxon>Attheya</taxon>
    </lineage>
</organism>
<proteinExistence type="predicted"/>
<sequence>MSAIVFKAPQVKKKAKTAPLHEQYVAPKSFLVGAVEEQGFSVGSVGETFGSIGEAYVRQCYKDILEKIQFAWQESAEKGQKSMLAVVRGSSGIGKSTFLAYLLAQYRRGVKNLGIFYASKSAKSINGMPLADEIECVVWKDGAQIINGKYSKVGNELTEIIADLSLIVMDGCSMPFSLETFSGAVIVAASPSLYVKNLEDAIFSHYYFTMPPTDGNEAKAMAKIIGAAEDVVADNLSYMNGITRYLFQAGAAKAKVCSDVESVSASAIMRMVSMQASNKRDEMVAVHSLVLWIVDDEKYCAKPRFEMVSRYAERLVAKKLVSETMEDLRNARRSMAPLSGAEGYAGALFEAYAVRTLQEGGNFTMRRLNGSNANGTASISIPRLTTAPVVVESNTLTATQVSYDDVRVSDGNGMWSPRLLWPSTTNFPTFDCFYFHTDGTVFPLQMTIHMVHALKNSGADNAKKYFDKMFGRQKPSQYRAVFVVPKDNAASFTAQTFKGNVASKAVDLGQYFEQWVIGV</sequence>
<dbReference type="AlphaFoldDB" id="A0A7S2XKY5"/>
<dbReference type="EMBL" id="HBHQ01006259">
    <property type="protein sequence ID" value="CAD9812382.1"/>
    <property type="molecule type" value="Transcribed_RNA"/>
</dbReference>
<protein>
    <submittedName>
        <fullName evidence="1">Uncharacterized protein</fullName>
    </submittedName>
</protein>
<evidence type="ECO:0000313" key="1">
    <source>
        <dbReference type="EMBL" id="CAD9812382.1"/>
    </source>
</evidence>
<name>A0A7S2XKY5_9STRA</name>
<dbReference type="PANTHER" id="PTHR33129">
    <property type="entry name" value="PROTEIN KINASE DOMAIN-CONTAINING PROTEIN-RELATED"/>
    <property type="match status" value="1"/>
</dbReference>
<dbReference type="PANTHER" id="PTHR33129:SF1">
    <property type="entry name" value="ATP-BINDING PROTEIN"/>
    <property type="match status" value="1"/>
</dbReference>
<dbReference type="InterPro" id="IPR052980">
    <property type="entry name" value="Crinkler_effector"/>
</dbReference>